<feature type="non-terminal residue" evidence="4">
    <location>
        <position position="397"/>
    </location>
</feature>
<keyword evidence="1" id="KW-0732">Signal</keyword>
<evidence type="ECO:0000313" key="4">
    <source>
        <dbReference type="EMBL" id="ABD24296.1"/>
    </source>
</evidence>
<dbReference type="InterPro" id="IPR021915">
    <property type="entry name" value="RP1-2"/>
</dbReference>
<organism evidence="4">
    <name type="scientific">Latrodectus hesperus</name>
    <name type="common">Western black widow spider</name>
    <dbReference type="NCBI Taxonomy" id="256737"/>
    <lineage>
        <taxon>Eukaryota</taxon>
        <taxon>Metazoa</taxon>
        <taxon>Ecdysozoa</taxon>
        <taxon>Arthropoda</taxon>
        <taxon>Chelicerata</taxon>
        <taxon>Arachnida</taxon>
        <taxon>Araneae</taxon>
        <taxon>Araneomorphae</taxon>
        <taxon>Entelegynae</taxon>
        <taxon>Araneoidea</taxon>
        <taxon>Theridiidae</taxon>
        <taxon>Latrodectus</taxon>
    </lineage>
</organism>
<dbReference type="InterPro" id="IPR031913">
    <property type="entry name" value="Spidroin_N"/>
</dbReference>
<dbReference type="Gene3D" id="1.10.274.70">
    <property type="match status" value="1"/>
</dbReference>
<protein>
    <submittedName>
        <fullName evidence="4">Tubuliform spidroin 1</fullName>
    </submittedName>
</protein>
<dbReference type="Gene3D" id="1.10.274.60">
    <property type="entry name" value="Spidroin, repetitive domain"/>
    <property type="match status" value="1"/>
</dbReference>
<dbReference type="InterPro" id="IPR043070">
    <property type="entry name" value="Spidroin_repeat"/>
</dbReference>
<reference evidence="4" key="1">
    <citation type="submission" date="2006-01" db="EMBL/GenBank/DDBJ databases">
        <title>A Rapid Method for the Isolation of N-terminal Sequences from Spider Silk Fibroins.</title>
        <authorList>
            <person name="Kohler K."/>
            <person name="McNary S."/>
            <person name="Hu X."/>
            <person name="Vasanthavada K."/>
            <person name="Vierra C.A."/>
        </authorList>
    </citation>
    <scope>NUCLEOTIDE SEQUENCE</scope>
</reference>
<feature type="signal peptide" evidence="1">
    <location>
        <begin position="1"/>
        <end position="18"/>
    </location>
</feature>
<feature type="chain" id="PRO_5004192871" evidence="1">
    <location>
        <begin position="19"/>
        <end position="397"/>
    </location>
</feature>
<accession>Q1KXY8</accession>
<dbReference type="Pfam" id="PF12042">
    <property type="entry name" value="RP1-2"/>
    <property type="match status" value="2"/>
</dbReference>
<feature type="domain" description="Spidroin N-terminal" evidence="3">
    <location>
        <begin position="33"/>
        <end position="154"/>
    </location>
</feature>
<dbReference type="InterPro" id="IPR038243">
    <property type="entry name" value="Spidroin_N_sf"/>
</dbReference>
<proteinExistence type="predicted"/>
<sequence>MVWLTSTVLLASLLGTLGLPANSLSGVSASVNIFNSPNAATSFLNCLRSNIESSPAFPFQEQADLDSIAEVILSDVSSVNTASSATSLALSTALASSLAELLVTESAEEDIDNQVVALSTILSQCFVETTGSPNPAFVASVKSLLGVLSQSASNYEFVETADESIAANVPGITTTGNFTPLNAIEQNFVSSLASSPSLARTFYSVSNADQAANIAYNLGLNIAPSLGIPNSEALASSLRQAVASAGEGVNSSTYANLVSNTLGQFLSSQGILTQSNAASLASTLASAISQSAAQSSAFAQSQAAAQAFSQAASRSASQSAAHAGSSSTSTTTTTSQAASQAASQSASSSYSAASQSAFSQASSSALASSSSFSSAFSSASSASAVGQVGYQIGLNGL</sequence>
<evidence type="ECO:0000259" key="2">
    <source>
        <dbReference type="Pfam" id="PF12042"/>
    </source>
</evidence>
<evidence type="ECO:0000259" key="3">
    <source>
        <dbReference type="Pfam" id="PF16763"/>
    </source>
</evidence>
<evidence type="ECO:0000256" key="1">
    <source>
        <dbReference type="SAM" id="SignalP"/>
    </source>
</evidence>
<feature type="domain" description="Tubuliform egg casing silk strands structural" evidence="2">
    <location>
        <begin position="340"/>
        <end position="395"/>
    </location>
</feature>
<dbReference type="EMBL" id="DQ379383">
    <property type="protein sequence ID" value="ABD24296.1"/>
    <property type="molecule type" value="Genomic_DNA"/>
</dbReference>
<dbReference type="AlphaFoldDB" id="Q1KXY8"/>
<dbReference type="Pfam" id="PF16763">
    <property type="entry name" value="Spidroin_N"/>
    <property type="match status" value="1"/>
</dbReference>
<name>Q1KXY8_LATHE</name>
<feature type="domain" description="Tubuliform egg casing silk strands structural" evidence="2">
    <location>
        <begin position="182"/>
        <end position="321"/>
    </location>
</feature>